<accession>A0A5B9Q4P0</accession>
<dbReference type="InterPro" id="IPR015867">
    <property type="entry name" value="N-reg_PII/ATP_PRibTrfase_C"/>
</dbReference>
<sequence length="108" mass="12281">MTSFIQIDTTTASEAEAQQISRGLVEQRLVACAHIIGPVSSIYHWKGQVEEDKEWHCLFKTRESLFNKVADAIRKSHSYKCPKIIALPIIEASEDYLAWMNSELLSDL</sequence>
<comment type="similarity">
    <text evidence="1">Belongs to the CutA family.</text>
</comment>
<dbReference type="Pfam" id="PF03091">
    <property type="entry name" value="CutA1"/>
    <property type="match status" value="1"/>
</dbReference>
<dbReference type="Proteomes" id="UP000323917">
    <property type="component" value="Chromosome"/>
</dbReference>
<dbReference type="RefSeq" id="WP_148072697.1">
    <property type="nucleotide sequence ID" value="NZ_CP042913.1"/>
</dbReference>
<dbReference type="InterPro" id="IPR011322">
    <property type="entry name" value="N-reg_PII-like_a/b"/>
</dbReference>
<dbReference type="KEGG" id="bgok:Pr1d_12700"/>
<keyword evidence="3" id="KW-1185">Reference proteome</keyword>
<dbReference type="InterPro" id="IPR004323">
    <property type="entry name" value="Ion_tolerance_CutA"/>
</dbReference>
<gene>
    <name evidence="2" type="primary">cutA</name>
    <name evidence="2" type="ORF">Pr1d_12700</name>
</gene>
<dbReference type="Gene3D" id="3.30.70.120">
    <property type="match status" value="1"/>
</dbReference>
<dbReference type="AlphaFoldDB" id="A0A5B9Q4P0"/>
<dbReference type="GO" id="GO:0005507">
    <property type="term" value="F:copper ion binding"/>
    <property type="evidence" value="ECO:0007669"/>
    <property type="project" value="TreeGrafter"/>
</dbReference>
<name>A0A5B9Q4P0_9BACT</name>
<dbReference type="EMBL" id="CP042913">
    <property type="protein sequence ID" value="QEG33998.1"/>
    <property type="molecule type" value="Genomic_DNA"/>
</dbReference>
<dbReference type="GO" id="GO:0010038">
    <property type="term" value="P:response to metal ion"/>
    <property type="evidence" value="ECO:0007669"/>
    <property type="project" value="InterPro"/>
</dbReference>
<dbReference type="OrthoDB" id="37622at2"/>
<dbReference type="SUPFAM" id="SSF54913">
    <property type="entry name" value="GlnB-like"/>
    <property type="match status" value="1"/>
</dbReference>
<dbReference type="PANTHER" id="PTHR23419">
    <property type="entry name" value="DIVALENT CATION TOLERANCE CUTA-RELATED"/>
    <property type="match status" value="1"/>
</dbReference>
<evidence type="ECO:0000256" key="1">
    <source>
        <dbReference type="ARBA" id="ARBA00010169"/>
    </source>
</evidence>
<evidence type="ECO:0000313" key="3">
    <source>
        <dbReference type="Proteomes" id="UP000323917"/>
    </source>
</evidence>
<reference evidence="2 3" key="1">
    <citation type="submission" date="2019-08" db="EMBL/GenBank/DDBJ databases">
        <title>Deep-cultivation of Planctomycetes and their phenomic and genomic characterization uncovers novel biology.</title>
        <authorList>
            <person name="Wiegand S."/>
            <person name="Jogler M."/>
            <person name="Boedeker C."/>
            <person name="Pinto D."/>
            <person name="Vollmers J."/>
            <person name="Rivas-Marin E."/>
            <person name="Kohn T."/>
            <person name="Peeters S.H."/>
            <person name="Heuer A."/>
            <person name="Rast P."/>
            <person name="Oberbeckmann S."/>
            <person name="Bunk B."/>
            <person name="Jeske O."/>
            <person name="Meyerdierks A."/>
            <person name="Storesund J.E."/>
            <person name="Kallscheuer N."/>
            <person name="Luecker S."/>
            <person name="Lage O.M."/>
            <person name="Pohl T."/>
            <person name="Merkel B.J."/>
            <person name="Hornburger P."/>
            <person name="Mueller R.-W."/>
            <person name="Bruemmer F."/>
            <person name="Labrenz M."/>
            <person name="Spormann A.M."/>
            <person name="Op den Camp H."/>
            <person name="Overmann J."/>
            <person name="Amann R."/>
            <person name="Jetten M.S.M."/>
            <person name="Mascher T."/>
            <person name="Medema M.H."/>
            <person name="Devos D.P."/>
            <person name="Kaster A.-K."/>
            <person name="Ovreas L."/>
            <person name="Rohde M."/>
            <person name="Galperin M.Y."/>
            <person name="Jogler C."/>
        </authorList>
    </citation>
    <scope>NUCLEOTIDE SEQUENCE [LARGE SCALE GENOMIC DNA]</scope>
    <source>
        <strain evidence="2 3">Pr1d</strain>
    </source>
</reference>
<proteinExistence type="inferred from homology"/>
<organism evidence="2 3">
    <name type="scientific">Bythopirellula goksoeyrii</name>
    <dbReference type="NCBI Taxonomy" id="1400387"/>
    <lineage>
        <taxon>Bacteria</taxon>
        <taxon>Pseudomonadati</taxon>
        <taxon>Planctomycetota</taxon>
        <taxon>Planctomycetia</taxon>
        <taxon>Pirellulales</taxon>
        <taxon>Lacipirellulaceae</taxon>
        <taxon>Bythopirellula</taxon>
    </lineage>
</organism>
<protein>
    <submittedName>
        <fullName evidence="2">Divalent-cation tolerance protein CutA</fullName>
    </submittedName>
</protein>
<evidence type="ECO:0000313" key="2">
    <source>
        <dbReference type="EMBL" id="QEG33998.1"/>
    </source>
</evidence>
<dbReference type="PANTHER" id="PTHR23419:SF8">
    <property type="entry name" value="FI09726P"/>
    <property type="match status" value="1"/>
</dbReference>